<name>A0ABT4B2X3_9ACTN</name>
<feature type="region of interest" description="Disordered" evidence="1">
    <location>
        <begin position="1"/>
        <end position="76"/>
    </location>
</feature>
<evidence type="ECO:0000256" key="1">
    <source>
        <dbReference type="SAM" id="MobiDB-lite"/>
    </source>
</evidence>
<dbReference type="EMBL" id="JAPNTZ010000006">
    <property type="protein sequence ID" value="MCY1139963.1"/>
    <property type="molecule type" value="Genomic_DNA"/>
</dbReference>
<evidence type="ECO:0000313" key="2">
    <source>
        <dbReference type="EMBL" id="MCY1139963.1"/>
    </source>
</evidence>
<sequence length="98" mass="9763">MSGPEAAGAASDVARPGDGDGEAGTLGDDADADKPDETAAPPDGAAAPPVEAVDPREEDAAAGEPDRTAAAPRTVRRGEAIRAARLNTLLEAVSYPSR</sequence>
<comment type="caution">
    <text evidence="2">The sequence shown here is derived from an EMBL/GenBank/DDBJ whole genome shotgun (WGS) entry which is preliminary data.</text>
</comment>
<gene>
    <name evidence="2" type="ORF">OWR29_18320</name>
</gene>
<organism evidence="2 3">
    <name type="scientific">Paractinoplanes pyxinae</name>
    <dbReference type="NCBI Taxonomy" id="2997416"/>
    <lineage>
        <taxon>Bacteria</taxon>
        <taxon>Bacillati</taxon>
        <taxon>Actinomycetota</taxon>
        <taxon>Actinomycetes</taxon>
        <taxon>Micromonosporales</taxon>
        <taxon>Micromonosporaceae</taxon>
        <taxon>Paractinoplanes</taxon>
    </lineage>
</organism>
<reference evidence="2" key="1">
    <citation type="submission" date="2022-11" db="EMBL/GenBank/DDBJ databases">
        <authorList>
            <person name="Somphong A."/>
            <person name="Phongsopitanun W."/>
        </authorList>
    </citation>
    <scope>NUCLEOTIDE SEQUENCE</scope>
    <source>
        <strain evidence="2">Pm04-4</strain>
    </source>
</reference>
<proteinExistence type="predicted"/>
<accession>A0ABT4B2X3</accession>
<dbReference type="Proteomes" id="UP001151002">
    <property type="component" value="Unassembled WGS sequence"/>
</dbReference>
<feature type="compositionally biased region" description="Basic and acidic residues" evidence="1">
    <location>
        <begin position="53"/>
        <end position="67"/>
    </location>
</feature>
<protein>
    <submittedName>
        <fullName evidence="2">Uncharacterized protein</fullName>
    </submittedName>
</protein>
<feature type="compositionally biased region" description="Low complexity" evidence="1">
    <location>
        <begin position="38"/>
        <end position="52"/>
    </location>
</feature>
<evidence type="ECO:0000313" key="3">
    <source>
        <dbReference type="Proteomes" id="UP001151002"/>
    </source>
</evidence>
<dbReference type="RefSeq" id="WP_267564112.1">
    <property type="nucleotide sequence ID" value="NZ_JAPNTZ010000006.1"/>
</dbReference>
<keyword evidence="3" id="KW-1185">Reference proteome</keyword>